<dbReference type="Proteomes" id="UP000077154">
    <property type="component" value="Unassembled WGS sequence"/>
</dbReference>
<dbReference type="EMBL" id="KV441403">
    <property type="protein sequence ID" value="OAF56705.1"/>
    <property type="molecule type" value="Genomic_DNA"/>
</dbReference>
<dbReference type="SUPFAM" id="SSF56112">
    <property type="entry name" value="Protein kinase-like (PK-like)"/>
    <property type="match status" value="1"/>
</dbReference>
<gene>
    <name evidence="2" type="ORF">VC83_07178</name>
</gene>
<proteinExistence type="predicted"/>
<sequence length="487" mass="56272">MPVLGATCKAWYIRHSPHRSQCRYARPLILVNDTPRYASISTGNLEANLATLSRRQLNVSQKMRVNAAALESNRLVRAEWQEKLASYDHDNGLGSELEEFVSGFRSGKPCRVVERFEGAFNYCFRLRFDMSDHDDWLLRFPIPGDVMYPTEKVDQEVAVMKFIKDRTRIPIPKVIASGRTEGRFAGLGPFIIMEFVEGERLDEALYQNDKIKPGIGQSTLDFIYKQMAQIYLELFEHDFDQIGGLSMSLNSRSWHVKSGPLTLKTNEGQRLTGLHLYDNREPSSTTTAYLNKLVDQHTRLLCENPESVSDDVECQEEYRCLQTIKLLTKQLASSVDRNGPFKLFLDDLRFGNILVDSKTFEIKALIDWEFCYAAPRQFLNAPPPWLIPNPDPWDWTAEEREEYKVHFTNFMKVLQDEESLLGKDHSFSARMQIFLENGTFWYLQALREPLCCLELMESWSAEVGKPLETPVNMEEFVARRFETPTLE</sequence>
<dbReference type="Gene3D" id="3.30.200.20">
    <property type="entry name" value="Phosphorylase Kinase, domain 1"/>
    <property type="match status" value="1"/>
</dbReference>
<dbReference type="VEuPathDB" id="FungiDB:GMDG_05320"/>
<dbReference type="PANTHER" id="PTHR21310:SF37">
    <property type="entry name" value="AMINOGLYCOSIDE PHOSPHOTRANSFERASE DOMAIN-CONTAINING PROTEIN"/>
    <property type="match status" value="1"/>
</dbReference>
<reference evidence="2" key="1">
    <citation type="submission" date="2016-03" db="EMBL/GenBank/DDBJ databases">
        <title>Updated assembly of Pseudogymnoascus destructans, the fungus causing white-nose syndrome of bats.</title>
        <authorList>
            <person name="Palmer J.M."/>
            <person name="Drees K.P."/>
            <person name="Foster J.T."/>
            <person name="Lindner D.L."/>
        </authorList>
    </citation>
    <scope>NUCLEOTIDE SEQUENCE [LARGE SCALE GENOMIC DNA]</scope>
    <source>
        <strain evidence="2">20631-21</strain>
    </source>
</reference>
<evidence type="ECO:0000259" key="1">
    <source>
        <dbReference type="Pfam" id="PF01636"/>
    </source>
</evidence>
<name>A0A177A363_9PEZI</name>
<dbReference type="InterPro" id="IPR002575">
    <property type="entry name" value="Aminoglycoside_PTrfase"/>
</dbReference>
<dbReference type="eggNOG" id="ENOG502RS40">
    <property type="taxonomic scope" value="Eukaryota"/>
</dbReference>
<dbReference type="InterPro" id="IPR011009">
    <property type="entry name" value="Kinase-like_dom_sf"/>
</dbReference>
<dbReference type="GeneID" id="36290227"/>
<accession>A0A177A363</accession>
<dbReference type="OrthoDB" id="5412996at2759"/>
<dbReference type="AlphaFoldDB" id="A0A177A363"/>
<evidence type="ECO:0000313" key="2">
    <source>
        <dbReference type="EMBL" id="OAF56705.1"/>
    </source>
</evidence>
<organism evidence="2">
    <name type="scientific">Pseudogymnoascus destructans</name>
    <dbReference type="NCBI Taxonomy" id="655981"/>
    <lineage>
        <taxon>Eukaryota</taxon>
        <taxon>Fungi</taxon>
        <taxon>Dikarya</taxon>
        <taxon>Ascomycota</taxon>
        <taxon>Pezizomycotina</taxon>
        <taxon>Leotiomycetes</taxon>
        <taxon>Thelebolales</taxon>
        <taxon>Thelebolaceae</taxon>
        <taxon>Pseudogymnoascus</taxon>
    </lineage>
</organism>
<dbReference type="Pfam" id="PF01636">
    <property type="entry name" value="APH"/>
    <property type="match status" value="1"/>
</dbReference>
<dbReference type="RefSeq" id="XP_024321997.1">
    <property type="nucleotide sequence ID" value="XM_024470755.1"/>
</dbReference>
<dbReference type="PANTHER" id="PTHR21310">
    <property type="entry name" value="AMINOGLYCOSIDE PHOSPHOTRANSFERASE-RELATED-RELATED"/>
    <property type="match status" value="1"/>
</dbReference>
<dbReference type="InterPro" id="IPR051678">
    <property type="entry name" value="AGP_Transferase"/>
</dbReference>
<protein>
    <recommendedName>
        <fullName evidence="1">Aminoglycoside phosphotransferase domain-containing protein</fullName>
    </recommendedName>
</protein>
<feature type="domain" description="Aminoglycoside phosphotransferase" evidence="1">
    <location>
        <begin position="132"/>
        <end position="376"/>
    </location>
</feature>